<comment type="caution">
    <text evidence="22">The sequence shown here is derived from an EMBL/GenBank/DDBJ whole genome shotgun (WGS) entry which is preliminary data.</text>
</comment>
<reference evidence="22 23" key="1">
    <citation type="submission" date="2024-05" db="EMBL/GenBank/DDBJ databases">
        <title>A high-quality chromosomal-level genome assembly of Topmouth culter (Culter alburnus).</title>
        <authorList>
            <person name="Zhao H."/>
        </authorList>
    </citation>
    <scope>NUCLEOTIDE SEQUENCE [LARGE SCALE GENOMIC DNA]</scope>
    <source>
        <strain evidence="22">CATC2023</strain>
        <tissue evidence="22">Muscle</tissue>
    </source>
</reference>
<comment type="catalytic activity">
    <reaction evidence="17">
        <text>tRNA(Gly) + glycine + ATP = glycyl-tRNA(Gly) + AMP + diphosphate</text>
        <dbReference type="Rhea" id="RHEA:16013"/>
        <dbReference type="Rhea" id="RHEA-COMP:9664"/>
        <dbReference type="Rhea" id="RHEA-COMP:9683"/>
        <dbReference type="ChEBI" id="CHEBI:30616"/>
        <dbReference type="ChEBI" id="CHEBI:33019"/>
        <dbReference type="ChEBI" id="CHEBI:57305"/>
        <dbReference type="ChEBI" id="CHEBI:78442"/>
        <dbReference type="ChEBI" id="CHEBI:78522"/>
        <dbReference type="ChEBI" id="CHEBI:456215"/>
        <dbReference type="EC" id="6.1.1.14"/>
    </reaction>
    <physiologicalReaction direction="left-to-right" evidence="17">
        <dbReference type="Rhea" id="RHEA:16014"/>
    </physiologicalReaction>
</comment>
<evidence type="ECO:0000256" key="14">
    <source>
        <dbReference type="ARBA" id="ARBA00023146"/>
    </source>
</evidence>
<keyword evidence="9" id="KW-0547">Nucleotide-binding</keyword>
<dbReference type="InterPro" id="IPR009068">
    <property type="entry name" value="uS15_NS1_RNA-bd_sf"/>
</dbReference>
<keyword evidence="23" id="KW-1185">Reference proteome</keyword>
<dbReference type="FunFam" id="3.30.720.200:FF:000001">
    <property type="entry name" value="Glycine--tRNA ligase 2"/>
    <property type="match status" value="1"/>
</dbReference>
<dbReference type="Gene3D" id="3.30.720.200">
    <property type="match status" value="1"/>
</dbReference>
<sequence>MLSLRSATSALLRRTGTQISTVRAVSKVRSSPIRLCASPPIRVLSLSACLWQNMDGSIEEVLAPLRLAVKEQGDLVRKLKAENAPDVDVNKAVAELKVRKRILESKELTLQPKDDIVDRTKMEDTLKRHFFYDQAFAIYGGVSGLYDFGPIGCALKNNILQVWRQHFIQEEQILEIDCTMFTPEPVLKTSGHVDKFADYMVKDVKNGECFRADHLLKAHLQKLMSDKKCTAEKKTEMESVINQMDNYTQQELADLFVQYNVKSPITGNDLTPPISFNLMFQTSVGPGGNMQSYLRPETAQGIFLNFKRLLEFNQGKLNEISPRSGLIRVREFTMAEIEHFVDPNEKVHSKFSNVADLEIMLYSSKAQTSGQSAQIMRLGDAVEQGVINNSVLGYFIGRIYLYLVKVGVAKDKLSFRQHMDNKMAHYACDCWDAETKTSYGWIEIVGCADRSCYDLLCHARATKVPLVAEKPLKEPKVVNVVQFEPNKGAIGKAYKKDAKLAMEYLAICDECYITELLNENGDFTIETEGKTFKLTKDMVNVKRFQKTLHVEEVVPNVIEPSFSIGRIMHSIFEHTFRIREGDEQRMYFSFPATVAPYKCSVLPLSQNQEFMPFVQELSEALTRNGVSHKVDDSSGSIVNAPPYSRTSSMRCSRSSYTSHPDEGSETPEPILSKKLFVNPIVWSEETLPESNASTNAPPGCSTSPGHGALPSFTHLTRHWALATQGSMKPSHCLNNASGG</sequence>
<name>A0AAW1Z6Q1_CULAL</name>
<dbReference type="InterPro" id="IPR004154">
    <property type="entry name" value="Anticodon-bd"/>
</dbReference>
<dbReference type="InterPro" id="IPR036621">
    <property type="entry name" value="Anticodon-bd_dom_sf"/>
</dbReference>
<evidence type="ECO:0000256" key="17">
    <source>
        <dbReference type="ARBA" id="ARBA00049523"/>
    </source>
</evidence>
<proteinExistence type="inferred from homology"/>
<dbReference type="GO" id="GO:0005739">
    <property type="term" value="C:mitochondrion"/>
    <property type="evidence" value="ECO:0007669"/>
    <property type="project" value="UniProtKB-SubCell"/>
</dbReference>
<keyword evidence="8" id="KW-0436">Ligase</keyword>
<evidence type="ECO:0000256" key="19">
    <source>
        <dbReference type="ARBA" id="ARBA00082645"/>
    </source>
</evidence>
<dbReference type="InterPro" id="IPR000738">
    <property type="entry name" value="WHEP-TRS_dom"/>
</dbReference>
<dbReference type="FunFam" id="3.30.40.230:FF:000001">
    <property type="entry name" value="Glycine--tRNA ligase"/>
    <property type="match status" value="1"/>
</dbReference>
<dbReference type="Pfam" id="PF03129">
    <property type="entry name" value="HGTP_anticodon"/>
    <property type="match status" value="1"/>
</dbReference>
<dbReference type="EC" id="6.1.1.14" evidence="5"/>
<dbReference type="NCBIfam" id="TIGR00389">
    <property type="entry name" value="glyS_dimeric"/>
    <property type="match status" value="1"/>
</dbReference>
<gene>
    <name evidence="22" type="ORF">ABG768_011361</name>
</gene>
<dbReference type="GO" id="GO:0005524">
    <property type="term" value="F:ATP binding"/>
    <property type="evidence" value="ECO:0007669"/>
    <property type="project" value="UniProtKB-KW"/>
</dbReference>
<dbReference type="PANTHER" id="PTHR10745:SF0">
    <property type="entry name" value="GLYCINE--TRNA LIGASE"/>
    <property type="match status" value="1"/>
</dbReference>
<evidence type="ECO:0000256" key="15">
    <source>
        <dbReference type="ARBA" id="ARBA00030057"/>
    </source>
</evidence>
<dbReference type="AlphaFoldDB" id="A0AAW1Z6Q1"/>
<protein>
    <recommendedName>
        <fullName evidence="6">Glycine--tRNA ligase</fullName>
        <ecNumber evidence="5">6.1.1.14</ecNumber>
    </recommendedName>
    <alternativeName>
        <fullName evidence="15">Diadenosine tetraphosphate synthetase</fullName>
    </alternativeName>
    <alternativeName>
        <fullName evidence="19">Glycyl-tRNA synthetase 1</fullName>
    </alternativeName>
</protein>
<comment type="subunit">
    <text evidence="4">Homodimer.</text>
</comment>
<dbReference type="InterPro" id="IPR033731">
    <property type="entry name" value="GlyRS-like_core"/>
</dbReference>
<feature type="compositionally biased region" description="Low complexity" evidence="20">
    <location>
        <begin position="643"/>
        <end position="658"/>
    </location>
</feature>
<dbReference type="SUPFAM" id="SSF55681">
    <property type="entry name" value="Class II aaRS and biotin synthetases"/>
    <property type="match status" value="1"/>
</dbReference>
<evidence type="ECO:0000256" key="6">
    <source>
        <dbReference type="ARBA" id="ARBA00019404"/>
    </source>
</evidence>
<evidence type="ECO:0000256" key="12">
    <source>
        <dbReference type="ARBA" id="ARBA00022946"/>
    </source>
</evidence>
<accession>A0AAW1Z6Q1</accession>
<evidence type="ECO:0000313" key="22">
    <source>
        <dbReference type="EMBL" id="KAK9957091.1"/>
    </source>
</evidence>
<dbReference type="Pfam" id="PF00458">
    <property type="entry name" value="WHEP-TRS"/>
    <property type="match status" value="1"/>
</dbReference>
<keyword evidence="14" id="KW-0030">Aminoacyl-tRNA synthetase</keyword>
<dbReference type="Gene3D" id="3.30.40.230">
    <property type="match status" value="1"/>
</dbReference>
<dbReference type="PANTHER" id="PTHR10745">
    <property type="entry name" value="GLYCYL-TRNA SYNTHETASE/DNA POLYMERASE SUBUNIT GAMMA-2"/>
    <property type="match status" value="1"/>
</dbReference>
<dbReference type="PROSITE" id="PS51185">
    <property type="entry name" value="WHEP_TRS_2"/>
    <property type="match status" value="1"/>
</dbReference>
<feature type="compositionally biased region" description="Polar residues" evidence="20">
    <location>
        <begin position="688"/>
        <end position="704"/>
    </location>
</feature>
<dbReference type="InterPro" id="IPR027031">
    <property type="entry name" value="Gly-tRNA_synthase/POLG2"/>
</dbReference>
<keyword evidence="11" id="KW-0648">Protein biosynthesis</keyword>
<comment type="subcellular location">
    <subcellularLocation>
        <location evidence="2">Cytoplasm</location>
    </subcellularLocation>
    <subcellularLocation>
        <location evidence="1">Mitochondrion</location>
    </subcellularLocation>
</comment>
<keyword evidence="13" id="KW-0496">Mitochondrion</keyword>
<keyword evidence="10" id="KW-0067">ATP-binding</keyword>
<dbReference type="GO" id="GO:0070150">
    <property type="term" value="P:mitochondrial glycyl-tRNA aminoacylation"/>
    <property type="evidence" value="ECO:0007669"/>
    <property type="project" value="TreeGrafter"/>
</dbReference>
<comment type="function">
    <text evidence="18">Catalyzes the ATP-dependent ligation of glycine to the 3'-end of its cognate tRNA, via the formation of an aminoacyl-adenylate intermediate (Gly-AMP). Also produces diadenosine tetraphosphate (Ap4A), a universal pleiotropic signaling molecule needed for cell regulation pathways, by direct condensation of 2 ATPs. Thereby, may play a special role in Ap4A homeostasis.</text>
</comment>
<evidence type="ECO:0000256" key="5">
    <source>
        <dbReference type="ARBA" id="ARBA00012829"/>
    </source>
</evidence>
<evidence type="ECO:0000256" key="16">
    <source>
        <dbReference type="ARBA" id="ARBA00048436"/>
    </source>
</evidence>
<dbReference type="SMART" id="SM00991">
    <property type="entry name" value="WHEP-TRS"/>
    <property type="match status" value="1"/>
</dbReference>
<dbReference type="SUPFAM" id="SSF52954">
    <property type="entry name" value="Class II aaRS ABD-related"/>
    <property type="match status" value="1"/>
</dbReference>
<dbReference type="PROSITE" id="PS00762">
    <property type="entry name" value="WHEP_TRS_1"/>
    <property type="match status" value="1"/>
</dbReference>
<keyword evidence="7" id="KW-0963">Cytoplasm</keyword>
<dbReference type="PRINTS" id="PR01043">
    <property type="entry name" value="TRNASYNTHGLY"/>
</dbReference>
<dbReference type="FunFam" id="3.30.930.10:FF:000010">
    <property type="entry name" value="Glycyl-tRNA synthetase 1"/>
    <property type="match status" value="1"/>
</dbReference>
<evidence type="ECO:0000256" key="3">
    <source>
        <dbReference type="ARBA" id="ARBA00008226"/>
    </source>
</evidence>
<evidence type="ECO:0000256" key="4">
    <source>
        <dbReference type="ARBA" id="ARBA00011738"/>
    </source>
</evidence>
<dbReference type="CDD" id="cd00774">
    <property type="entry name" value="GlyRS-like_core"/>
    <property type="match status" value="1"/>
</dbReference>
<feature type="region of interest" description="Disordered" evidence="20">
    <location>
        <begin position="628"/>
        <end position="670"/>
    </location>
</feature>
<feature type="domain" description="WHEP-TRS" evidence="21">
    <location>
        <begin position="61"/>
        <end position="117"/>
    </location>
</feature>
<dbReference type="Gene3D" id="3.40.50.800">
    <property type="entry name" value="Anticodon-binding domain"/>
    <property type="match status" value="1"/>
</dbReference>
<evidence type="ECO:0000256" key="9">
    <source>
        <dbReference type="ARBA" id="ARBA00022741"/>
    </source>
</evidence>
<dbReference type="Gene3D" id="3.30.930.10">
    <property type="entry name" value="Bira Bifunctional Protein, Domain 2"/>
    <property type="match status" value="1"/>
</dbReference>
<evidence type="ECO:0000256" key="18">
    <source>
        <dbReference type="ARBA" id="ARBA00058014"/>
    </source>
</evidence>
<organism evidence="22 23">
    <name type="scientific">Culter alburnus</name>
    <name type="common">Topmouth culter</name>
    <dbReference type="NCBI Taxonomy" id="194366"/>
    <lineage>
        <taxon>Eukaryota</taxon>
        <taxon>Metazoa</taxon>
        <taxon>Chordata</taxon>
        <taxon>Craniata</taxon>
        <taxon>Vertebrata</taxon>
        <taxon>Euteleostomi</taxon>
        <taxon>Actinopterygii</taxon>
        <taxon>Neopterygii</taxon>
        <taxon>Teleostei</taxon>
        <taxon>Ostariophysi</taxon>
        <taxon>Cypriniformes</taxon>
        <taxon>Xenocyprididae</taxon>
        <taxon>Xenocypridinae</taxon>
        <taxon>Culter</taxon>
    </lineage>
</organism>
<evidence type="ECO:0000256" key="1">
    <source>
        <dbReference type="ARBA" id="ARBA00004173"/>
    </source>
</evidence>
<evidence type="ECO:0000256" key="11">
    <source>
        <dbReference type="ARBA" id="ARBA00022917"/>
    </source>
</evidence>
<dbReference type="FunFam" id="1.10.287.10:FF:000007">
    <property type="entry name" value="Glycyl-tRNA synthetase"/>
    <property type="match status" value="1"/>
</dbReference>
<dbReference type="InterPro" id="IPR002315">
    <property type="entry name" value="tRNA-synt_gly"/>
</dbReference>
<evidence type="ECO:0000256" key="2">
    <source>
        <dbReference type="ARBA" id="ARBA00004496"/>
    </source>
</evidence>
<evidence type="ECO:0000256" key="10">
    <source>
        <dbReference type="ARBA" id="ARBA00022840"/>
    </source>
</evidence>
<comment type="catalytic activity">
    <reaction evidence="16">
        <text>2 ATP + H(+) = P(1),P(4)-bis(5'-adenosyl) tetraphosphate + diphosphate</text>
        <dbReference type="Rhea" id="RHEA:34935"/>
        <dbReference type="ChEBI" id="CHEBI:15378"/>
        <dbReference type="ChEBI" id="CHEBI:30616"/>
        <dbReference type="ChEBI" id="CHEBI:33019"/>
        <dbReference type="ChEBI" id="CHEBI:58141"/>
    </reaction>
    <physiologicalReaction direction="left-to-right" evidence="16">
        <dbReference type="Rhea" id="RHEA:34936"/>
    </physiologicalReaction>
</comment>
<dbReference type="EMBL" id="JAWDJR010000019">
    <property type="protein sequence ID" value="KAK9957091.1"/>
    <property type="molecule type" value="Genomic_DNA"/>
</dbReference>
<dbReference type="Proteomes" id="UP001479290">
    <property type="component" value="Unassembled WGS sequence"/>
</dbReference>
<evidence type="ECO:0000256" key="20">
    <source>
        <dbReference type="SAM" id="MobiDB-lite"/>
    </source>
</evidence>
<dbReference type="Gene3D" id="1.10.287.10">
    <property type="entry name" value="S15/NS1, RNA-binding"/>
    <property type="match status" value="1"/>
</dbReference>
<dbReference type="SUPFAM" id="SSF47060">
    <property type="entry name" value="S15/NS1 RNA-binding domain"/>
    <property type="match status" value="1"/>
</dbReference>
<evidence type="ECO:0000313" key="23">
    <source>
        <dbReference type="Proteomes" id="UP001479290"/>
    </source>
</evidence>
<feature type="region of interest" description="Disordered" evidence="20">
    <location>
        <begin position="687"/>
        <end position="706"/>
    </location>
</feature>
<dbReference type="CDD" id="cd00935">
    <property type="entry name" value="GlyRS_RNA"/>
    <property type="match status" value="1"/>
</dbReference>
<comment type="similarity">
    <text evidence="3">Belongs to the class-II aminoacyl-tRNA synthetase family.</text>
</comment>
<dbReference type="InterPro" id="IPR045864">
    <property type="entry name" value="aa-tRNA-synth_II/BPL/LPL"/>
</dbReference>
<evidence type="ECO:0000256" key="8">
    <source>
        <dbReference type="ARBA" id="ARBA00022598"/>
    </source>
</evidence>
<evidence type="ECO:0000256" key="7">
    <source>
        <dbReference type="ARBA" id="ARBA00022490"/>
    </source>
</evidence>
<dbReference type="GO" id="GO:0004820">
    <property type="term" value="F:glycine-tRNA ligase activity"/>
    <property type="evidence" value="ECO:0007669"/>
    <property type="project" value="UniProtKB-EC"/>
</dbReference>
<keyword evidence="12" id="KW-0809">Transit peptide</keyword>
<evidence type="ECO:0000259" key="21">
    <source>
        <dbReference type="PROSITE" id="PS51185"/>
    </source>
</evidence>
<evidence type="ECO:0000256" key="13">
    <source>
        <dbReference type="ARBA" id="ARBA00023128"/>
    </source>
</evidence>
<dbReference type="NCBIfam" id="NF003211">
    <property type="entry name" value="PRK04173.1"/>
    <property type="match status" value="1"/>
</dbReference>